<dbReference type="NCBIfam" id="NF033691">
    <property type="entry name" value="immunity_MafI"/>
    <property type="match status" value="1"/>
</dbReference>
<dbReference type="RefSeq" id="WP_386437494.1">
    <property type="nucleotide sequence ID" value="NZ_JBHSBB010000045.1"/>
</dbReference>
<proteinExistence type="predicted"/>
<accession>A0ABV8HZ83</accession>
<gene>
    <name evidence="1" type="ORF">ACFO3J_32870</name>
</gene>
<organism evidence="1 2">
    <name type="scientific">Streptomyces polygonati</name>
    <dbReference type="NCBI Taxonomy" id="1617087"/>
    <lineage>
        <taxon>Bacteria</taxon>
        <taxon>Bacillati</taxon>
        <taxon>Actinomycetota</taxon>
        <taxon>Actinomycetes</taxon>
        <taxon>Kitasatosporales</taxon>
        <taxon>Streptomycetaceae</taxon>
        <taxon>Streptomyces</taxon>
    </lineage>
</organism>
<keyword evidence="2" id="KW-1185">Reference proteome</keyword>
<evidence type="ECO:0000313" key="1">
    <source>
        <dbReference type="EMBL" id="MFC4036206.1"/>
    </source>
</evidence>
<reference evidence="2" key="1">
    <citation type="journal article" date="2019" name="Int. J. Syst. Evol. Microbiol.">
        <title>The Global Catalogue of Microorganisms (GCM) 10K type strain sequencing project: providing services to taxonomists for standard genome sequencing and annotation.</title>
        <authorList>
            <consortium name="The Broad Institute Genomics Platform"/>
            <consortium name="The Broad Institute Genome Sequencing Center for Infectious Disease"/>
            <person name="Wu L."/>
            <person name="Ma J."/>
        </authorList>
    </citation>
    <scope>NUCLEOTIDE SEQUENCE [LARGE SCALE GENOMIC DNA]</scope>
    <source>
        <strain evidence="2">CGMCC 4.7237</strain>
    </source>
</reference>
<dbReference type="InterPro" id="IPR047880">
    <property type="entry name" value="MafI-like"/>
</dbReference>
<dbReference type="EMBL" id="JBHSBB010000045">
    <property type="protein sequence ID" value="MFC4036206.1"/>
    <property type="molecule type" value="Genomic_DNA"/>
</dbReference>
<name>A0ABV8HZ83_9ACTN</name>
<sequence length="148" mass="16651">MIEQHSHDVGLPPAQTAGRRHILTIHISMPTVGTARQHSGEHHVKRRKSDTSPARLREITQAVRSRNLQAEGPEIALQTVIELAENDEMEMAFEWLCGIIRSHDLTISRTEFTLLSKLGKEWDIADLVEEIRDKVDDESGTAEGPTVR</sequence>
<protein>
    <submittedName>
        <fullName evidence="1">MafI family immunity protein</fullName>
    </submittedName>
</protein>
<comment type="caution">
    <text evidence="1">The sequence shown here is derived from an EMBL/GenBank/DDBJ whole genome shotgun (WGS) entry which is preliminary data.</text>
</comment>
<dbReference type="Proteomes" id="UP001595765">
    <property type="component" value="Unassembled WGS sequence"/>
</dbReference>
<evidence type="ECO:0000313" key="2">
    <source>
        <dbReference type="Proteomes" id="UP001595765"/>
    </source>
</evidence>